<dbReference type="EMBL" id="LRGB01000024">
    <property type="protein sequence ID" value="KZS21589.1"/>
    <property type="molecule type" value="Genomic_DNA"/>
</dbReference>
<evidence type="ECO:0000313" key="2">
    <source>
        <dbReference type="Proteomes" id="UP000076858"/>
    </source>
</evidence>
<gene>
    <name evidence="1" type="ORF">APZ42_011568</name>
</gene>
<organism evidence="1 2">
    <name type="scientific">Daphnia magna</name>
    <dbReference type="NCBI Taxonomy" id="35525"/>
    <lineage>
        <taxon>Eukaryota</taxon>
        <taxon>Metazoa</taxon>
        <taxon>Ecdysozoa</taxon>
        <taxon>Arthropoda</taxon>
        <taxon>Crustacea</taxon>
        <taxon>Branchiopoda</taxon>
        <taxon>Diplostraca</taxon>
        <taxon>Cladocera</taxon>
        <taxon>Anomopoda</taxon>
        <taxon>Daphniidae</taxon>
        <taxon>Daphnia</taxon>
    </lineage>
</organism>
<dbReference type="Proteomes" id="UP000076858">
    <property type="component" value="Unassembled WGS sequence"/>
</dbReference>
<accession>A0A162CZE7</accession>
<proteinExistence type="predicted"/>
<sequence length="62" mass="7156">MKELNHLKGKPQRPRNTAEWETKEIAGCDRWALCAYGCVNRVPTQSRGIESALHNVCLWLYI</sequence>
<name>A0A162CZE7_9CRUS</name>
<keyword evidence="2" id="KW-1185">Reference proteome</keyword>
<dbReference type="AlphaFoldDB" id="A0A162CZE7"/>
<evidence type="ECO:0000313" key="1">
    <source>
        <dbReference type="EMBL" id="KZS21589.1"/>
    </source>
</evidence>
<comment type="caution">
    <text evidence="1">The sequence shown here is derived from an EMBL/GenBank/DDBJ whole genome shotgun (WGS) entry which is preliminary data.</text>
</comment>
<reference evidence="1 2" key="1">
    <citation type="submission" date="2016-03" db="EMBL/GenBank/DDBJ databases">
        <title>EvidentialGene: Evidence-directed Construction of Genes on Genomes.</title>
        <authorList>
            <person name="Gilbert D.G."/>
            <person name="Choi J.-H."/>
            <person name="Mockaitis K."/>
            <person name="Colbourne J."/>
            <person name="Pfrender M."/>
        </authorList>
    </citation>
    <scope>NUCLEOTIDE SEQUENCE [LARGE SCALE GENOMIC DNA]</scope>
    <source>
        <strain evidence="1 2">Xinb3</strain>
        <tissue evidence="1">Complete organism</tissue>
    </source>
</reference>
<protein>
    <submittedName>
        <fullName evidence="1">Uncharacterized protein</fullName>
    </submittedName>
</protein>